<feature type="non-terminal residue" evidence="2">
    <location>
        <position position="1"/>
    </location>
</feature>
<evidence type="ECO:0000313" key="3">
    <source>
        <dbReference type="Proteomes" id="UP000749646"/>
    </source>
</evidence>
<accession>A0A9P6LTS4</accession>
<protein>
    <submittedName>
        <fullName evidence="2">Uncharacterized protein</fullName>
    </submittedName>
</protein>
<dbReference type="OrthoDB" id="10041630at2759"/>
<dbReference type="AlphaFoldDB" id="A0A9P6LTS4"/>
<comment type="caution">
    <text evidence="2">The sequence shown here is derived from an EMBL/GenBank/DDBJ whole genome shotgun (WGS) entry which is preliminary data.</text>
</comment>
<evidence type="ECO:0000313" key="2">
    <source>
        <dbReference type="EMBL" id="KAF9938635.1"/>
    </source>
</evidence>
<reference evidence="2" key="1">
    <citation type="journal article" date="2020" name="Fungal Divers.">
        <title>Resolving the Mortierellaceae phylogeny through synthesis of multi-gene phylogenetics and phylogenomics.</title>
        <authorList>
            <person name="Vandepol N."/>
            <person name="Liber J."/>
            <person name="Desiro A."/>
            <person name="Na H."/>
            <person name="Kennedy M."/>
            <person name="Barry K."/>
            <person name="Grigoriev I.V."/>
            <person name="Miller A.N."/>
            <person name="O'Donnell K."/>
            <person name="Stajich J.E."/>
            <person name="Bonito G."/>
        </authorList>
    </citation>
    <scope>NUCLEOTIDE SEQUENCE</scope>
    <source>
        <strain evidence="2">MES-2147</strain>
    </source>
</reference>
<feature type="region of interest" description="Disordered" evidence="1">
    <location>
        <begin position="551"/>
        <end position="573"/>
    </location>
</feature>
<gene>
    <name evidence="2" type="ORF">BGZ65_012510</name>
</gene>
<dbReference type="Proteomes" id="UP000749646">
    <property type="component" value="Unassembled WGS sequence"/>
</dbReference>
<sequence length="774" mass="88349">QSSRVLWTYDVCQALTPKASASHAFGLAEQSAHDDCIQCTPSSPPSTANRPRSRLELQLAFRLTHSLVQTIAVPYTLRSLRGMSATIDPFRVLVSNFGSGLEHLWEVLWYEHGPGTRKKAMILSVHCLVIQTTINAISLLSPSCFRTFHQLFYPTVLLYRYLRPEPWDELFMRTVRSLGCLKRSDVAAKPSPEYFSQLRRHVHRSLRTFLEINVAFSLMYREGYFPLLRVIAGVIAASHILESKGFKHAFWKLLFTSFIIGPRWSVWGVQTLVLQRLLMYELLQPYLARVQFKDWEERAWLSQFEIELQGFAFGAWCLCSIPWVGVAALPLMFPAVAILLTRSCGSLENTGQRLGGDMMERMAPGSKDVALGQSKSVGGDWNEAKVKTHVRSIDASVFKAKEHTRGESTHYIVLQGTEKPVTEDQIQADKARLLYHKRELEMTRNKDRPTRMQPIVIQNHPVFGISSMEQNFYPDVNHSTARNLDPTRVAADIMGNRNSSVQEAFTMYNLGDQEALDTPSAPLNPSRNPNTIFSSMGVSRHEADFQEIVPSDLEQPSTDDQETNSTMSWAENKRQMMENKRQMMEDKRQMRRNAKEYGRVMKNAMRAHKESFGGKKSNTLRSRKGLEDEARENRLAEVMDEEEEGDSNIESEGSYGHGFGRHELIGRFRGLERGRGWRGWRGSRGGWPFTRGISRGYGYHREEPRSSTAYEFRSDSDTTYRSSTFEDVSSLPSIIAEGVQNVDSYISHQVEELKQRLSRLFEGLRSESEDLKVR</sequence>
<evidence type="ECO:0000256" key="1">
    <source>
        <dbReference type="SAM" id="MobiDB-lite"/>
    </source>
</evidence>
<keyword evidence="3" id="KW-1185">Reference proteome</keyword>
<name>A0A9P6LTS4_9FUNG</name>
<proteinExistence type="predicted"/>
<dbReference type="EMBL" id="JAAAHW010009588">
    <property type="protein sequence ID" value="KAF9938635.1"/>
    <property type="molecule type" value="Genomic_DNA"/>
</dbReference>
<organism evidence="2 3">
    <name type="scientific">Modicella reniformis</name>
    <dbReference type="NCBI Taxonomy" id="1440133"/>
    <lineage>
        <taxon>Eukaryota</taxon>
        <taxon>Fungi</taxon>
        <taxon>Fungi incertae sedis</taxon>
        <taxon>Mucoromycota</taxon>
        <taxon>Mortierellomycotina</taxon>
        <taxon>Mortierellomycetes</taxon>
        <taxon>Mortierellales</taxon>
        <taxon>Mortierellaceae</taxon>
        <taxon>Modicella</taxon>
    </lineage>
</organism>